<sequence length="212" mass="24712">METSNKKKLKETIVVDNSDDESFSDSDYNDKNKVIQSEDNSEFMKQCDLLLEKITKNYKEQRDDIRNLVKLHKKELKNARKKKAKITKDKTGFTKPTPVPENLANFLGLPKGTEMPRTELTGLLCKEFTKRNLYHKDDRRIIIPDDDVTKLFNLPKSAEKSTDPKDKNGLNFYNLQKHIAKCYNEQYNEKNNTNPIKIQDVKSNNKKKIVTN</sequence>
<organism evidence="3 4">
    <name type="scientific">Fadolivirus FV1/VV64</name>
    <dbReference type="NCBI Taxonomy" id="3070911"/>
    <lineage>
        <taxon>Viruses</taxon>
        <taxon>Varidnaviria</taxon>
        <taxon>Bamfordvirae</taxon>
        <taxon>Nucleocytoviricota</taxon>
        <taxon>Megaviricetes</taxon>
        <taxon>Imitervirales</taxon>
        <taxon>Mimiviridae</taxon>
        <taxon>Klosneuvirinae</taxon>
        <taxon>Fadolivirus</taxon>
        <taxon>Fadolivirus algeromassiliense</taxon>
    </lineage>
</organism>
<dbReference type="InterPro" id="IPR003121">
    <property type="entry name" value="SWIB_MDM2_domain"/>
</dbReference>
<keyword evidence="1" id="KW-0175">Coiled coil</keyword>
<dbReference type="Gene3D" id="1.10.245.10">
    <property type="entry name" value="SWIB/MDM2 domain"/>
    <property type="match status" value="1"/>
</dbReference>
<evidence type="ECO:0000259" key="2">
    <source>
        <dbReference type="PROSITE" id="PS51925"/>
    </source>
</evidence>
<accession>A0A7D3R0W2</accession>
<dbReference type="InterPro" id="IPR036885">
    <property type="entry name" value="SWIB_MDM2_dom_sf"/>
</dbReference>
<dbReference type="PROSITE" id="PS51925">
    <property type="entry name" value="SWIB_MDM2"/>
    <property type="match status" value="1"/>
</dbReference>
<dbReference type="Proteomes" id="UP001162001">
    <property type="component" value="Segment"/>
</dbReference>
<keyword evidence="4" id="KW-1185">Reference proteome</keyword>
<reference evidence="3 4" key="1">
    <citation type="submission" date="2020-04" db="EMBL/GenBank/DDBJ databases">
        <title>Advantages and limits of metagenomic assembly and binning of a giant virus.</title>
        <authorList>
            <person name="Schulz F."/>
            <person name="Andreani J."/>
            <person name="Francis R."/>
            <person name="Boudjemaa H."/>
            <person name="Bou Khalil J.Y."/>
            <person name="Lee J."/>
            <person name="La Scola B."/>
            <person name="Woyke T."/>
        </authorList>
    </citation>
    <scope>NUCLEOTIDE SEQUENCE [LARGE SCALE GENOMIC DNA]</scope>
    <source>
        <strain evidence="3 4">FV1/VV64</strain>
    </source>
</reference>
<dbReference type="EMBL" id="MT418680">
    <property type="protein sequence ID" value="QKF94042.1"/>
    <property type="molecule type" value="Genomic_DNA"/>
</dbReference>
<feature type="coiled-coil region" evidence="1">
    <location>
        <begin position="51"/>
        <end position="89"/>
    </location>
</feature>
<proteinExistence type="predicted"/>
<dbReference type="Pfam" id="PF02201">
    <property type="entry name" value="SWIB"/>
    <property type="match status" value="1"/>
</dbReference>
<gene>
    <name evidence="3" type="ORF">Fadolivirus_1_584</name>
</gene>
<evidence type="ECO:0000313" key="3">
    <source>
        <dbReference type="EMBL" id="QKF94042.1"/>
    </source>
</evidence>
<protein>
    <submittedName>
        <fullName evidence="3">SWIB/MDM2 domain-containing protein</fullName>
    </submittedName>
</protein>
<evidence type="ECO:0000313" key="4">
    <source>
        <dbReference type="Proteomes" id="UP001162001"/>
    </source>
</evidence>
<evidence type="ECO:0000256" key="1">
    <source>
        <dbReference type="SAM" id="Coils"/>
    </source>
</evidence>
<feature type="domain" description="DM2" evidence="2">
    <location>
        <begin position="92"/>
        <end position="185"/>
    </location>
</feature>
<name>A0A7D3R0W2_9VIRU</name>
<dbReference type="SUPFAM" id="SSF47592">
    <property type="entry name" value="SWIB/MDM2 domain"/>
    <property type="match status" value="1"/>
</dbReference>